<feature type="binding site" evidence="4">
    <location>
        <position position="134"/>
    </location>
    <ligand>
        <name>ATP</name>
        <dbReference type="ChEBI" id="CHEBI:30616"/>
    </ligand>
</feature>
<proteinExistence type="inferred from homology"/>
<dbReference type="PIRSF" id="PIRSF037993">
    <property type="entry name" value="STPK_Pim-1"/>
    <property type="match status" value="1"/>
</dbReference>
<accession>A0AAD5ULB8</accession>
<dbReference type="InterPro" id="IPR000719">
    <property type="entry name" value="Prot_kinase_dom"/>
</dbReference>
<dbReference type="InterPro" id="IPR008271">
    <property type="entry name" value="Ser/Thr_kinase_AS"/>
</dbReference>
<keyword evidence="6" id="KW-0808">Transferase</keyword>
<comment type="caution">
    <text evidence="8">The sequence shown here is derived from an EMBL/GenBank/DDBJ whole genome shotgun (WGS) entry which is preliminary data.</text>
</comment>
<dbReference type="InterPro" id="IPR017441">
    <property type="entry name" value="Protein_kinase_ATP_BS"/>
</dbReference>
<dbReference type="GO" id="GO:0005634">
    <property type="term" value="C:nucleus"/>
    <property type="evidence" value="ECO:0007669"/>
    <property type="project" value="TreeGrafter"/>
</dbReference>
<dbReference type="PROSITE" id="PS00107">
    <property type="entry name" value="PROTEIN_KINASE_ATP"/>
    <property type="match status" value="1"/>
</dbReference>
<dbReference type="Gene3D" id="3.30.200.20">
    <property type="entry name" value="Phosphorylase Kinase, domain 1"/>
    <property type="match status" value="1"/>
</dbReference>
<feature type="binding site" evidence="5">
    <location>
        <position position="84"/>
    </location>
    <ligand>
        <name>ATP</name>
        <dbReference type="ChEBI" id="CHEBI:30616"/>
    </ligand>
</feature>
<gene>
    <name evidence="8" type="ORF">HK103_006463</name>
</gene>
<dbReference type="PROSITE" id="PS00108">
    <property type="entry name" value="PROTEIN_KINASE_ST"/>
    <property type="match status" value="1"/>
</dbReference>
<dbReference type="Pfam" id="PF00069">
    <property type="entry name" value="Pkinase"/>
    <property type="match status" value="1"/>
</dbReference>
<evidence type="ECO:0000256" key="6">
    <source>
        <dbReference type="RuleBase" id="RU000304"/>
    </source>
</evidence>
<feature type="binding site" evidence="4">
    <location>
        <position position="162"/>
    </location>
    <ligand>
        <name>ATP</name>
        <dbReference type="ChEBI" id="CHEBI:30616"/>
    </ligand>
</feature>
<dbReference type="AlphaFoldDB" id="A0AAD5ULB8"/>
<evidence type="ECO:0000313" key="8">
    <source>
        <dbReference type="EMBL" id="KAJ3261154.1"/>
    </source>
</evidence>
<evidence type="ECO:0000256" key="2">
    <source>
        <dbReference type="ARBA" id="ARBA00022840"/>
    </source>
</evidence>
<feature type="active site" description="Proton acceptor" evidence="3">
    <location>
        <position position="201"/>
    </location>
</feature>
<evidence type="ECO:0000256" key="5">
    <source>
        <dbReference type="PROSITE-ProRule" id="PRU10141"/>
    </source>
</evidence>
<dbReference type="GO" id="GO:0035556">
    <property type="term" value="P:intracellular signal transduction"/>
    <property type="evidence" value="ECO:0007669"/>
    <property type="project" value="TreeGrafter"/>
</dbReference>
<dbReference type="Gene3D" id="1.10.510.10">
    <property type="entry name" value="Transferase(Phosphotransferase) domain 1"/>
    <property type="match status" value="1"/>
</dbReference>
<dbReference type="GO" id="GO:0005829">
    <property type="term" value="C:cytosol"/>
    <property type="evidence" value="ECO:0007669"/>
    <property type="project" value="TreeGrafter"/>
</dbReference>
<protein>
    <recommendedName>
        <fullName evidence="7">Protein kinase domain-containing protein</fullName>
    </recommendedName>
</protein>
<dbReference type="EMBL" id="JADGKB010000007">
    <property type="protein sequence ID" value="KAJ3261154.1"/>
    <property type="molecule type" value="Genomic_DNA"/>
</dbReference>
<dbReference type="GO" id="GO:0043066">
    <property type="term" value="P:negative regulation of apoptotic process"/>
    <property type="evidence" value="ECO:0007669"/>
    <property type="project" value="InterPro"/>
</dbReference>
<dbReference type="GO" id="GO:0005524">
    <property type="term" value="F:ATP binding"/>
    <property type="evidence" value="ECO:0007669"/>
    <property type="project" value="UniProtKB-UniRule"/>
</dbReference>
<dbReference type="InterPro" id="IPR017348">
    <property type="entry name" value="PIM1/2/3"/>
</dbReference>
<dbReference type="PANTHER" id="PTHR24346">
    <property type="entry name" value="MAP/MICROTUBULE AFFINITY-REGULATING KINASE"/>
    <property type="match status" value="1"/>
</dbReference>
<dbReference type="InterPro" id="IPR011009">
    <property type="entry name" value="Kinase-like_dom_sf"/>
</dbReference>
<feature type="binding site" evidence="4">
    <location>
        <position position="80"/>
    </location>
    <ligand>
        <name>ATP</name>
        <dbReference type="ChEBI" id="CHEBI:30616"/>
    </ligand>
</feature>
<evidence type="ECO:0000313" key="9">
    <source>
        <dbReference type="Proteomes" id="UP001210925"/>
    </source>
</evidence>
<dbReference type="GO" id="GO:0045719">
    <property type="term" value="P:negative regulation of glycogen biosynthetic process"/>
    <property type="evidence" value="ECO:0007669"/>
    <property type="project" value="TreeGrafter"/>
</dbReference>
<evidence type="ECO:0000256" key="3">
    <source>
        <dbReference type="PIRSR" id="PIRSR037993-1"/>
    </source>
</evidence>
<dbReference type="GO" id="GO:0004674">
    <property type="term" value="F:protein serine/threonine kinase activity"/>
    <property type="evidence" value="ECO:0007669"/>
    <property type="project" value="UniProtKB-KW"/>
</dbReference>
<keyword evidence="9" id="KW-1185">Reference proteome</keyword>
<dbReference type="PANTHER" id="PTHR24346:SF72">
    <property type="entry name" value="CAMK PROTEIN KINASE"/>
    <property type="match status" value="1"/>
</dbReference>
<keyword evidence="6" id="KW-0723">Serine/threonine-protein kinase</keyword>
<evidence type="ECO:0000259" key="7">
    <source>
        <dbReference type="PROSITE" id="PS50011"/>
    </source>
</evidence>
<keyword evidence="1 5" id="KW-0547">Nucleotide-binding</keyword>
<dbReference type="PROSITE" id="PS50011">
    <property type="entry name" value="PROTEIN_KINASE_DOM"/>
    <property type="match status" value="1"/>
</dbReference>
<keyword evidence="6" id="KW-0418">Kinase</keyword>
<dbReference type="Proteomes" id="UP001210925">
    <property type="component" value="Unassembled WGS sequence"/>
</dbReference>
<feature type="domain" description="Protein kinase" evidence="7">
    <location>
        <begin position="51"/>
        <end position="327"/>
    </location>
</feature>
<name>A0AAD5ULB8_9FUNG</name>
<sequence>MSRPIPIRTTNIRVEQAYPSPVSPTNTTGLVFNPSRYLSQYTLPRRFTDNYSLGEELGYGGFGFVFSAMRKADGLLVACKFIFKSKVPATSWINDRDLGRCPIEVAVIKNVKHENIIKFIDYFDDTLLCYCITEIHGTSWSDDLPDIDIAEFGHNRRRVAMDLFECIEKYESFTEPAARYIFKQILKAVVHLHQAGLVHRDIKDENILIDDQFRVKLIDFGSAQFFDRSGRKKFNTFLGTKQYASPEILMQREYVGPEAEVWALGCCLYIILTGAVPFSSAEQALLKPYSRPNKQLSEACLTLLNRMLEKDPRKRATLSEILSHNWVKTN</sequence>
<evidence type="ECO:0000256" key="1">
    <source>
        <dbReference type="ARBA" id="ARBA00022741"/>
    </source>
</evidence>
<dbReference type="SUPFAM" id="SSF56112">
    <property type="entry name" value="Protein kinase-like (PK-like)"/>
    <property type="match status" value="1"/>
</dbReference>
<feature type="binding site" evidence="4">
    <location>
        <begin position="57"/>
        <end position="65"/>
    </location>
    <ligand>
        <name>ATP</name>
        <dbReference type="ChEBI" id="CHEBI:30616"/>
    </ligand>
</feature>
<organism evidence="8 9">
    <name type="scientific">Boothiomyces macroporosus</name>
    <dbReference type="NCBI Taxonomy" id="261099"/>
    <lineage>
        <taxon>Eukaryota</taxon>
        <taxon>Fungi</taxon>
        <taxon>Fungi incertae sedis</taxon>
        <taxon>Chytridiomycota</taxon>
        <taxon>Chytridiomycota incertae sedis</taxon>
        <taxon>Chytridiomycetes</taxon>
        <taxon>Rhizophydiales</taxon>
        <taxon>Terramycetaceae</taxon>
        <taxon>Boothiomyces</taxon>
    </lineage>
</organism>
<evidence type="ECO:0000256" key="4">
    <source>
        <dbReference type="PIRSR" id="PIRSR037993-2"/>
    </source>
</evidence>
<dbReference type="SMART" id="SM00220">
    <property type="entry name" value="S_TKc"/>
    <property type="match status" value="1"/>
</dbReference>
<keyword evidence="2 4" id="KW-0067">ATP-binding</keyword>
<reference evidence="8" key="1">
    <citation type="submission" date="2020-05" db="EMBL/GenBank/DDBJ databases">
        <title>Phylogenomic resolution of chytrid fungi.</title>
        <authorList>
            <person name="Stajich J.E."/>
            <person name="Amses K."/>
            <person name="Simmons R."/>
            <person name="Seto K."/>
            <person name="Myers J."/>
            <person name="Bonds A."/>
            <person name="Quandt C.A."/>
            <person name="Barry K."/>
            <person name="Liu P."/>
            <person name="Grigoriev I."/>
            <person name="Longcore J.E."/>
            <person name="James T.Y."/>
        </authorList>
    </citation>
    <scope>NUCLEOTIDE SEQUENCE</scope>
    <source>
        <strain evidence="8">PLAUS21</strain>
    </source>
</reference>
<comment type="similarity">
    <text evidence="6">Belongs to the protein kinase superfamily.</text>
</comment>